<proteinExistence type="predicted"/>
<dbReference type="OrthoDB" id="5878019at2759"/>
<feature type="compositionally biased region" description="Basic and acidic residues" evidence="1">
    <location>
        <begin position="182"/>
        <end position="196"/>
    </location>
</feature>
<evidence type="ECO:0000256" key="1">
    <source>
        <dbReference type="SAM" id="MobiDB-lite"/>
    </source>
</evidence>
<evidence type="ECO:0000313" key="3">
    <source>
        <dbReference type="Proteomes" id="UP000025227"/>
    </source>
</evidence>
<dbReference type="AlphaFoldDB" id="A0A7I4Y0B6"/>
<keyword evidence="2" id="KW-0732">Signal</keyword>
<feature type="region of interest" description="Disordered" evidence="1">
    <location>
        <begin position="75"/>
        <end position="278"/>
    </location>
</feature>
<dbReference type="WBParaSite" id="HCON_00035530-00001">
    <property type="protein sequence ID" value="HCON_00035530-00001"/>
    <property type="gene ID" value="HCON_00035530"/>
</dbReference>
<keyword evidence="3" id="KW-1185">Reference proteome</keyword>
<name>A0A7I4Y0B6_HAECO</name>
<feature type="compositionally biased region" description="Low complexity" evidence="1">
    <location>
        <begin position="197"/>
        <end position="214"/>
    </location>
</feature>
<organism evidence="3 4">
    <name type="scientific">Haemonchus contortus</name>
    <name type="common">Barber pole worm</name>
    <dbReference type="NCBI Taxonomy" id="6289"/>
    <lineage>
        <taxon>Eukaryota</taxon>
        <taxon>Metazoa</taxon>
        <taxon>Ecdysozoa</taxon>
        <taxon>Nematoda</taxon>
        <taxon>Chromadorea</taxon>
        <taxon>Rhabditida</taxon>
        <taxon>Rhabditina</taxon>
        <taxon>Rhabditomorpha</taxon>
        <taxon>Strongyloidea</taxon>
        <taxon>Trichostrongylidae</taxon>
        <taxon>Haemonchus</taxon>
    </lineage>
</organism>
<dbReference type="OMA" id="ESYKGHN"/>
<feature type="compositionally biased region" description="Basic and acidic residues" evidence="1">
    <location>
        <begin position="127"/>
        <end position="142"/>
    </location>
</feature>
<feature type="compositionally biased region" description="Basic and acidic residues" evidence="1">
    <location>
        <begin position="216"/>
        <end position="227"/>
    </location>
</feature>
<feature type="compositionally biased region" description="Basic and acidic residues" evidence="1">
    <location>
        <begin position="75"/>
        <end position="114"/>
    </location>
</feature>
<evidence type="ECO:0000313" key="4">
    <source>
        <dbReference type="WBParaSite" id="HCON_00035530-00001"/>
    </source>
</evidence>
<feature type="compositionally biased region" description="Basic and acidic residues" evidence="1">
    <location>
        <begin position="150"/>
        <end position="170"/>
    </location>
</feature>
<sequence length="394" mass="41207">MRLAILAISLLAVAYATPVVISEERVNAILEKLRRAHAIGEFAVNTPTGIYPIKDINKNNFRQIFNFAPLATKEGETTEVEDHKAVADSNIDEKLTTSDKDQHAPIAEGKEVADKSTAVTEQAKSTEVTEEKSAEASKEKATAETSTYAEKSETTKAVEESSSHAEKIETTETAGGAAEATAKVESKEVTEAKSAEGSEVSSTATVVTETSSLEATGEHAAEAKSSESEASASGTSTEKAGATSTVVDAKAGGEEAASRVGETTSEAHGEEGATKTLTAGHAEASFVKEGEAGTVAADKVEGSGDVHEGSGTLEDTPSPLADTTTLLTGNSQEAGASMEGQAHPTITIPQNPEEPYIYVPVESYKGHNLPKVSYLLIPKKYESEISEYLTAKTH</sequence>
<reference evidence="4" key="1">
    <citation type="submission" date="2020-12" db="UniProtKB">
        <authorList>
            <consortium name="WormBaseParasite"/>
        </authorList>
    </citation>
    <scope>IDENTIFICATION</scope>
    <source>
        <strain evidence="4">MHco3</strain>
    </source>
</reference>
<feature type="compositionally biased region" description="Low complexity" evidence="1">
    <location>
        <begin position="171"/>
        <end position="181"/>
    </location>
</feature>
<dbReference type="Proteomes" id="UP000025227">
    <property type="component" value="Unplaced"/>
</dbReference>
<protein>
    <submittedName>
        <fullName evidence="4">Secreted phosphoprotein 1</fullName>
    </submittedName>
</protein>
<accession>A0A7I4Y0B6</accession>
<feature type="compositionally biased region" description="Low complexity" evidence="1">
    <location>
        <begin position="228"/>
        <end position="245"/>
    </location>
</feature>
<feature type="signal peptide" evidence="2">
    <location>
        <begin position="1"/>
        <end position="16"/>
    </location>
</feature>
<evidence type="ECO:0000256" key="2">
    <source>
        <dbReference type="SAM" id="SignalP"/>
    </source>
</evidence>
<feature type="chain" id="PRO_5029543760" evidence="2">
    <location>
        <begin position="17"/>
        <end position="394"/>
    </location>
</feature>
<feature type="region of interest" description="Disordered" evidence="1">
    <location>
        <begin position="301"/>
        <end position="320"/>
    </location>
</feature>